<dbReference type="InterPro" id="IPR010982">
    <property type="entry name" value="Lambda_DNA-bd_dom_sf"/>
</dbReference>
<sequence>MKKRVKSSNVFDEKQKLVISQTLINLRELNFLTQTDIAKHLHLSSSTISHYEKGLTVPPTEVLYRLADFYNVTTDYIFGRSASKTDLNETYAMKLTKKMSIGDAVEIMTKMDDTEREHLAYFIEVIGKSKK</sequence>
<dbReference type="PANTHER" id="PTHR46558:SF11">
    <property type="entry name" value="HTH-TYPE TRANSCRIPTIONAL REGULATOR XRE"/>
    <property type="match status" value="1"/>
</dbReference>
<feature type="domain" description="HTH cro/C1-type" evidence="2">
    <location>
        <begin position="23"/>
        <end position="77"/>
    </location>
</feature>
<reference evidence="3 4" key="1">
    <citation type="submission" date="2016-10" db="EMBL/GenBank/DDBJ databases">
        <authorList>
            <person name="de Groot N.N."/>
        </authorList>
    </citation>
    <scope>NUCLEOTIDE SEQUENCE [LARGE SCALE GENOMIC DNA]</scope>
    <source>
        <strain evidence="3 4">AR67</strain>
    </source>
</reference>
<dbReference type="SUPFAM" id="SSF47413">
    <property type="entry name" value="lambda repressor-like DNA-binding domains"/>
    <property type="match status" value="1"/>
</dbReference>
<evidence type="ECO:0000313" key="3">
    <source>
        <dbReference type="EMBL" id="SFD40590.1"/>
    </source>
</evidence>
<dbReference type="SMART" id="SM00530">
    <property type="entry name" value="HTH_XRE"/>
    <property type="match status" value="1"/>
</dbReference>
<dbReference type="RefSeq" id="WP_074963520.1">
    <property type="nucleotide sequence ID" value="NZ_FOKQ01000081.1"/>
</dbReference>
<evidence type="ECO:0000313" key="4">
    <source>
        <dbReference type="Proteomes" id="UP000182192"/>
    </source>
</evidence>
<proteinExistence type="predicted"/>
<dbReference type="GO" id="GO:0003677">
    <property type="term" value="F:DNA binding"/>
    <property type="evidence" value="ECO:0007669"/>
    <property type="project" value="UniProtKB-KW"/>
</dbReference>
<organism evidence="3 4">
    <name type="scientific">Ruminococcus albus</name>
    <dbReference type="NCBI Taxonomy" id="1264"/>
    <lineage>
        <taxon>Bacteria</taxon>
        <taxon>Bacillati</taxon>
        <taxon>Bacillota</taxon>
        <taxon>Clostridia</taxon>
        <taxon>Eubacteriales</taxon>
        <taxon>Oscillospiraceae</taxon>
        <taxon>Ruminococcus</taxon>
    </lineage>
</organism>
<dbReference type="AlphaFoldDB" id="A0A1I1SC53"/>
<evidence type="ECO:0000259" key="2">
    <source>
        <dbReference type="PROSITE" id="PS50943"/>
    </source>
</evidence>
<gene>
    <name evidence="3" type="ORF">SAMN02910406_03829</name>
</gene>
<dbReference type="CDD" id="cd00093">
    <property type="entry name" value="HTH_XRE"/>
    <property type="match status" value="1"/>
</dbReference>
<dbReference type="Proteomes" id="UP000182192">
    <property type="component" value="Unassembled WGS sequence"/>
</dbReference>
<dbReference type="EMBL" id="FOKQ01000081">
    <property type="protein sequence ID" value="SFD40590.1"/>
    <property type="molecule type" value="Genomic_DNA"/>
</dbReference>
<name>A0A1I1SC53_RUMAL</name>
<dbReference type="Pfam" id="PF01381">
    <property type="entry name" value="HTH_3"/>
    <property type="match status" value="1"/>
</dbReference>
<dbReference type="Gene3D" id="1.10.260.40">
    <property type="entry name" value="lambda repressor-like DNA-binding domains"/>
    <property type="match status" value="1"/>
</dbReference>
<dbReference type="OrthoDB" id="2084861at2"/>
<accession>A0A1I1SC53</accession>
<keyword evidence="1" id="KW-0238">DNA-binding</keyword>
<dbReference type="PROSITE" id="PS50943">
    <property type="entry name" value="HTH_CROC1"/>
    <property type="match status" value="1"/>
</dbReference>
<dbReference type="PANTHER" id="PTHR46558">
    <property type="entry name" value="TRACRIPTIONAL REGULATORY PROTEIN-RELATED-RELATED"/>
    <property type="match status" value="1"/>
</dbReference>
<evidence type="ECO:0000256" key="1">
    <source>
        <dbReference type="ARBA" id="ARBA00023125"/>
    </source>
</evidence>
<dbReference type="InterPro" id="IPR001387">
    <property type="entry name" value="Cro/C1-type_HTH"/>
</dbReference>
<protein>
    <submittedName>
        <fullName evidence="3">Transcriptional regulator, contains XRE-family HTH domain</fullName>
    </submittedName>
</protein>